<reference evidence="1 2" key="1">
    <citation type="submission" date="2019-11" db="EMBL/GenBank/DDBJ databases">
        <title>Maribacter lutea sp. nov., a marine bacterium isolated from intertidal sand.</title>
        <authorList>
            <person name="Liu A."/>
        </authorList>
    </citation>
    <scope>NUCLEOTIDE SEQUENCE [LARGE SCALE GENOMIC DNA]</scope>
    <source>
        <strain evidence="1 2">RZ05</strain>
    </source>
</reference>
<proteinExistence type="predicted"/>
<dbReference type="AlphaFoldDB" id="A0A6I2MJF0"/>
<dbReference type="Proteomes" id="UP000443153">
    <property type="component" value="Unassembled WGS sequence"/>
</dbReference>
<accession>A0A6I2MJF0</accession>
<organism evidence="1 2">
    <name type="scientific">Maribacter luteus</name>
    <dbReference type="NCBI Taxonomy" id="2594478"/>
    <lineage>
        <taxon>Bacteria</taxon>
        <taxon>Pseudomonadati</taxon>
        <taxon>Bacteroidota</taxon>
        <taxon>Flavobacteriia</taxon>
        <taxon>Flavobacteriales</taxon>
        <taxon>Flavobacteriaceae</taxon>
        <taxon>Maribacter</taxon>
    </lineage>
</organism>
<name>A0A6I2MJF0_9FLAO</name>
<dbReference type="EMBL" id="WKJH01000004">
    <property type="protein sequence ID" value="MRX63903.1"/>
    <property type="molecule type" value="Genomic_DNA"/>
</dbReference>
<comment type="caution">
    <text evidence="1">The sequence shown here is derived from an EMBL/GenBank/DDBJ whole genome shotgun (WGS) entry which is preliminary data.</text>
</comment>
<evidence type="ECO:0000313" key="1">
    <source>
        <dbReference type="EMBL" id="MRX63903.1"/>
    </source>
</evidence>
<keyword evidence="2" id="KW-1185">Reference proteome</keyword>
<sequence length="284" mass="32460">MKTKLIHALWAFVIILNFSCDNSDENNDVNADALVLPPYESMAVDFDDFLDDSSIADKQTASTAKIGENWLYPRLVVGFWNTALFTNLAVPIASFKSAFSHESEFIGDNTWQWMYTVDGFASEYTARLTGELTSDGVIWEMYVSKAGTAPFNEFLWFSGVSALDGNSGEWTLNQNVETPTPIINIQWSRENDEIGSIKYTWVRELDEDGGDDLFYGSYLEYGLQEGDYNVFYDVHIYDSEYEDFIDVDIEWSRSEFYGRVMAPSYFENDAWYCWDSTGADVVCE</sequence>
<evidence type="ECO:0000313" key="2">
    <source>
        <dbReference type="Proteomes" id="UP000443153"/>
    </source>
</evidence>
<dbReference type="RefSeq" id="WP_154365207.1">
    <property type="nucleotide sequence ID" value="NZ_WKJH01000004.1"/>
</dbReference>
<dbReference type="OrthoDB" id="835047at2"/>
<protein>
    <submittedName>
        <fullName evidence="1">Uncharacterized protein</fullName>
    </submittedName>
</protein>
<gene>
    <name evidence="1" type="ORF">GJ691_06950</name>
</gene>